<comment type="pathway">
    <text evidence="2">Lipid metabolism; sphingolipid metabolism.</text>
</comment>
<dbReference type="InterPro" id="IPR006634">
    <property type="entry name" value="TLC-dom"/>
</dbReference>
<keyword evidence="5 9" id="KW-0812">Transmembrane</keyword>
<evidence type="ECO:0000313" key="13">
    <source>
        <dbReference type="EMBL" id="KAK2102186.1"/>
    </source>
</evidence>
<comment type="caution">
    <text evidence="13">The sequence shown here is derived from an EMBL/GenBank/DDBJ whole genome shotgun (WGS) entry which is preliminary data.</text>
</comment>
<evidence type="ECO:0000256" key="5">
    <source>
        <dbReference type="ARBA" id="ARBA00022692"/>
    </source>
</evidence>
<name>A0ABQ9UZ92_SAGOE</name>
<dbReference type="PIRSF" id="PIRSF005225">
    <property type="entry name" value="LAG1_LAC1"/>
    <property type="match status" value="1"/>
</dbReference>
<evidence type="ECO:0000259" key="12">
    <source>
        <dbReference type="PROSITE" id="PS50922"/>
    </source>
</evidence>
<organism evidence="13 14">
    <name type="scientific">Saguinus oedipus</name>
    <name type="common">Cotton-top tamarin</name>
    <name type="synonym">Oedipomidas oedipus</name>
    <dbReference type="NCBI Taxonomy" id="9490"/>
    <lineage>
        <taxon>Eukaryota</taxon>
        <taxon>Metazoa</taxon>
        <taxon>Chordata</taxon>
        <taxon>Craniata</taxon>
        <taxon>Vertebrata</taxon>
        <taxon>Euteleostomi</taxon>
        <taxon>Mammalia</taxon>
        <taxon>Eutheria</taxon>
        <taxon>Euarchontoglires</taxon>
        <taxon>Primates</taxon>
        <taxon>Haplorrhini</taxon>
        <taxon>Platyrrhini</taxon>
        <taxon>Cebidae</taxon>
        <taxon>Callitrichinae</taxon>
        <taxon>Saguinus</taxon>
    </lineage>
</organism>
<evidence type="ECO:0000256" key="8">
    <source>
        <dbReference type="ARBA" id="ARBA00049036"/>
    </source>
</evidence>
<feature type="transmembrane region" description="Helical" evidence="11">
    <location>
        <begin position="21"/>
        <end position="41"/>
    </location>
</feature>
<keyword evidence="7 9" id="KW-0472">Membrane</keyword>
<feature type="transmembrane region" description="Helical" evidence="11">
    <location>
        <begin position="119"/>
        <end position="144"/>
    </location>
</feature>
<keyword evidence="4" id="KW-0443">Lipid metabolism</keyword>
<evidence type="ECO:0000256" key="9">
    <source>
        <dbReference type="PROSITE-ProRule" id="PRU00205"/>
    </source>
</evidence>
<keyword evidence="14" id="KW-1185">Reference proteome</keyword>
<evidence type="ECO:0000256" key="3">
    <source>
        <dbReference type="ARBA" id="ARBA00004991"/>
    </source>
</evidence>
<comment type="catalytic activity">
    <reaction evidence="8">
        <text>sphinganine + octadecanoyl-CoA = N-(octadecanoyl)-sphinganine + CoA + H(+)</text>
        <dbReference type="Rhea" id="RHEA:36547"/>
        <dbReference type="ChEBI" id="CHEBI:15378"/>
        <dbReference type="ChEBI" id="CHEBI:57287"/>
        <dbReference type="ChEBI" id="CHEBI:57394"/>
        <dbReference type="ChEBI" id="CHEBI:57817"/>
        <dbReference type="ChEBI" id="CHEBI:67033"/>
    </reaction>
    <physiologicalReaction direction="left-to-right" evidence="8">
        <dbReference type="Rhea" id="RHEA:36548"/>
    </physiologicalReaction>
</comment>
<proteinExistence type="predicted"/>
<feature type="region of interest" description="Disordered" evidence="10">
    <location>
        <begin position="164"/>
        <end position="219"/>
    </location>
</feature>
<sequence length="219" mass="25120">MELAFYWSLMFSQFTDIKRKDFLIMFVHHLVTIGLISFSYINNMVRVGTLVMCLHDVSDFLLEAAKLANYAKYQRLCDTLFVIFSAVFMVTRLGIYPFWILNTTLFESWEIIGPYTSWWLLNGLLVILQVLHVIWSYLIARIALKALIRGKMLHLKIPNKKAQVNKHSQMVSKDDRSDVESSSEEDDVTTCTKSPSDSSSSNGANRANGHMGSSYWAEE</sequence>
<evidence type="ECO:0000256" key="4">
    <source>
        <dbReference type="ARBA" id="ARBA00022516"/>
    </source>
</evidence>
<dbReference type="EMBL" id="JASSZA010000009">
    <property type="protein sequence ID" value="KAK2102186.1"/>
    <property type="molecule type" value="Genomic_DNA"/>
</dbReference>
<evidence type="ECO:0000256" key="10">
    <source>
        <dbReference type="SAM" id="MobiDB-lite"/>
    </source>
</evidence>
<dbReference type="Pfam" id="PF03798">
    <property type="entry name" value="TRAM_LAG1_CLN8"/>
    <property type="match status" value="1"/>
</dbReference>
<dbReference type="Proteomes" id="UP001266305">
    <property type="component" value="Unassembled WGS sequence"/>
</dbReference>
<protein>
    <submittedName>
        <fullName evidence="13">Ceramide synthase 5</fullName>
    </submittedName>
</protein>
<evidence type="ECO:0000256" key="6">
    <source>
        <dbReference type="ARBA" id="ARBA00022989"/>
    </source>
</evidence>
<evidence type="ECO:0000256" key="11">
    <source>
        <dbReference type="SAM" id="Phobius"/>
    </source>
</evidence>
<dbReference type="PROSITE" id="PS50922">
    <property type="entry name" value="TLC"/>
    <property type="match status" value="1"/>
</dbReference>
<dbReference type="PANTHER" id="PTHR12560:SF8">
    <property type="entry name" value="CERAMIDE SYNTHASE 5"/>
    <property type="match status" value="1"/>
</dbReference>
<accession>A0ABQ9UZ92</accession>
<evidence type="ECO:0000256" key="7">
    <source>
        <dbReference type="ARBA" id="ARBA00023136"/>
    </source>
</evidence>
<evidence type="ECO:0000256" key="1">
    <source>
        <dbReference type="ARBA" id="ARBA00004141"/>
    </source>
</evidence>
<comment type="subcellular location">
    <subcellularLocation>
        <location evidence="1">Membrane</location>
        <topology evidence="1">Multi-pass membrane protein</topology>
    </subcellularLocation>
</comment>
<feature type="domain" description="TLC" evidence="12">
    <location>
        <begin position="1"/>
        <end position="148"/>
    </location>
</feature>
<keyword evidence="4" id="KW-0444">Lipid biosynthesis</keyword>
<evidence type="ECO:0000313" key="14">
    <source>
        <dbReference type="Proteomes" id="UP001266305"/>
    </source>
</evidence>
<comment type="pathway">
    <text evidence="3">Sphingolipid metabolism.</text>
</comment>
<reference evidence="13 14" key="1">
    <citation type="submission" date="2023-05" db="EMBL/GenBank/DDBJ databases">
        <title>B98-5 Cell Line De Novo Hybrid Assembly: An Optical Mapping Approach.</title>
        <authorList>
            <person name="Kananen K."/>
            <person name="Auerbach J.A."/>
            <person name="Kautto E."/>
            <person name="Blachly J.S."/>
        </authorList>
    </citation>
    <scope>NUCLEOTIDE SEQUENCE [LARGE SCALE GENOMIC DNA]</scope>
    <source>
        <strain evidence="13">B95-8</strain>
        <tissue evidence="13">Cell line</tissue>
    </source>
</reference>
<gene>
    <name evidence="13" type="primary">CERS5_2</name>
    <name evidence="13" type="ORF">P7K49_019853</name>
</gene>
<feature type="transmembrane region" description="Helical" evidence="11">
    <location>
        <begin position="80"/>
        <end position="99"/>
    </location>
</feature>
<dbReference type="SMART" id="SM00724">
    <property type="entry name" value="TLC"/>
    <property type="match status" value="1"/>
</dbReference>
<keyword evidence="6 11" id="KW-1133">Transmembrane helix</keyword>
<dbReference type="InterPro" id="IPR016439">
    <property type="entry name" value="Lag1/Lac1-like"/>
</dbReference>
<dbReference type="PANTHER" id="PTHR12560">
    <property type="entry name" value="LONGEVITY ASSURANCE FACTOR 1 LAG1"/>
    <property type="match status" value="1"/>
</dbReference>
<evidence type="ECO:0000256" key="2">
    <source>
        <dbReference type="ARBA" id="ARBA00004760"/>
    </source>
</evidence>